<evidence type="ECO:0000256" key="21">
    <source>
        <dbReference type="ARBA" id="ARBA00049981"/>
    </source>
</evidence>
<evidence type="ECO:0000256" key="5">
    <source>
        <dbReference type="ARBA" id="ARBA00022695"/>
    </source>
</evidence>
<comment type="similarity">
    <text evidence="22">In the N-terminal section; belongs to the LigD polymerase family.</text>
</comment>
<evidence type="ECO:0000256" key="10">
    <source>
        <dbReference type="ARBA" id="ARBA00022801"/>
    </source>
</evidence>
<dbReference type="AlphaFoldDB" id="A0A7Y9I3C8"/>
<dbReference type="GO" id="GO:0046872">
    <property type="term" value="F:metal ion binding"/>
    <property type="evidence" value="ECO:0007669"/>
    <property type="project" value="UniProtKB-KW"/>
</dbReference>
<dbReference type="Proteomes" id="UP000569914">
    <property type="component" value="Unassembled WGS sequence"/>
</dbReference>
<dbReference type="InterPro" id="IPR012340">
    <property type="entry name" value="NA-bd_OB-fold"/>
</dbReference>
<protein>
    <recommendedName>
        <fullName evidence="2">DNA ligase (ATP)</fullName>
        <ecNumber evidence="2">6.5.1.1</ecNumber>
    </recommendedName>
    <alternativeName>
        <fullName evidence="19">NHEJ DNA polymerase</fullName>
    </alternativeName>
</protein>
<dbReference type="NCBIfam" id="TIGR02779">
    <property type="entry name" value="NHEJ_ligase_lig"/>
    <property type="match status" value="1"/>
</dbReference>
<dbReference type="GO" id="GO:0003887">
    <property type="term" value="F:DNA-directed DNA polymerase activity"/>
    <property type="evidence" value="ECO:0007669"/>
    <property type="project" value="UniProtKB-KW"/>
</dbReference>
<dbReference type="EMBL" id="JACCBU010000001">
    <property type="protein sequence ID" value="NYE69184.1"/>
    <property type="molecule type" value="Genomic_DNA"/>
</dbReference>
<dbReference type="Pfam" id="PF13298">
    <property type="entry name" value="LigD_N"/>
    <property type="match status" value="1"/>
</dbReference>
<keyword evidence="10" id="KW-0378">Hydrolase</keyword>
<evidence type="ECO:0000259" key="24">
    <source>
        <dbReference type="PROSITE" id="PS50160"/>
    </source>
</evidence>
<evidence type="ECO:0000256" key="1">
    <source>
        <dbReference type="ARBA" id="ARBA00001936"/>
    </source>
</evidence>
<evidence type="ECO:0000256" key="2">
    <source>
        <dbReference type="ARBA" id="ARBA00012727"/>
    </source>
</evidence>
<dbReference type="GO" id="GO:0005524">
    <property type="term" value="F:ATP binding"/>
    <property type="evidence" value="ECO:0007669"/>
    <property type="project" value="UniProtKB-KW"/>
</dbReference>
<dbReference type="NCBIfam" id="NF007210">
    <property type="entry name" value="PRK09632.1"/>
    <property type="match status" value="1"/>
</dbReference>
<dbReference type="InterPro" id="IPR033649">
    <property type="entry name" value="MtLigD_Pol-like"/>
</dbReference>
<evidence type="ECO:0000256" key="11">
    <source>
        <dbReference type="ARBA" id="ARBA00022839"/>
    </source>
</evidence>
<name>A0A7Y9I3C8_9ACTN</name>
<dbReference type="GO" id="GO:0003910">
    <property type="term" value="F:DNA ligase (ATP) activity"/>
    <property type="evidence" value="ECO:0007669"/>
    <property type="project" value="UniProtKB-EC"/>
</dbReference>
<keyword evidence="7" id="KW-0479">Metal-binding</keyword>
<gene>
    <name evidence="25" type="ORF">BKA15_000513</name>
</gene>
<keyword evidence="3 25" id="KW-0436">Ligase</keyword>
<dbReference type="NCBIfam" id="TIGR02778">
    <property type="entry name" value="ligD_pol"/>
    <property type="match status" value="1"/>
</dbReference>
<dbReference type="Gene3D" id="3.90.920.10">
    <property type="entry name" value="DNA primase, PRIM domain"/>
    <property type="match status" value="1"/>
</dbReference>
<dbReference type="SUPFAM" id="SSF50249">
    <property type="entry name" value="Nucleic acid-binding proteins"/>
    <property type="match status" value="1"/>
</dbReference>
<keyword evidence="14" id="KW-0238">DNA-binding</keyword>
<evidence type="ECO:0000256" key="18">
    <source>
        <dbReference type="ARBA" id="ARBA00023268"/>
    </source>
</evidence>
<dbReference type="NCBIfam" id="TIGR02777">
    <property type="entry name" value="LigD_PE_dom"/>
    <property type="match status" value="1"/>
</dbReference>
<dbReference type="GO" id="GO:0004527">
    <property type="term" value="F:exonuclease activity"/>
    <property type="evidence" value="ECO:0007669"/>
    <property type="project" value="UniProtKB-KW"/>
</dbReference>
<keyword evidence="15" id="KW-0233">DNA recombination</keyword>
<dbReference type="PROSITE" id="PS00697">
    <property type="entry name" value="DNA_LIGASE_A1"/>
    <property type="match status" value="1"/>
</dbReference>
<evidence type="ECO:0000313" key="25">
    <source>
        <dbReference type="EMBL" id="NYE69184.1"/>
    </source>
</evidence>
<comment type="catalytic activity">
    <reaction evidence="20">
        <text>ATP + (deoxyribonucleotide)n-3'-hydroxyl + 5'-phospho-(deoxyribonucleotide)m = (deoxyribonucleotide)n+m + AMP + diphosphate.</text>
        <dbReference type="EC" id="6.5.1.1"/>
    </reaction>
</comment>
<dbReference type="InterPro" id="IPR016059">
    <property type="entry name" value="DNA_ligase_ATP-dep_CS"/>
</dbReference>
<evidence type="ECO:0000256" key="13">
    <source>
        <dbReference type="ARBA" id="ARBA00022932"/>
    </source>
</evidence>
<dbReference type="Pfam" id="PF01068">
    <property type="entry name" value="DNA_ligase_A_M"/>
    <property type="match status" value="1"/>
</dbReference>
<keyword evidence="17" id="KW-0464">Manganese</keyword>
<dbReference type="CDD" id="cd04863">
    <property type="entry name" value="MtLigD_Pol_like"/>
    <property type="match status" value="1"/>
</dbReference>
<evidence type="ECO:0000256" key="6">
    <source>
        <dbReference type="ARBA" id="ARBA00022722"/>
    </source>
</evidence>
<dbReference type="InterPro" id="IPR014145">
    <property type="entry name" value="LigD_pol_dom"/>
</dbReference>
<dbReference type="Gene3D" id="3.30.1490.70">
    <property type="match status" value="1"/>
</dbReference>
<evidence type="ECO:0000256" key="3">
    <source>
        <dbReference type="ARBA" id="ARBA00022598"/>
    </source>
</evidence>
<evidence type="ECO:0000256" key="12">
    <source>
        <dbReference type="ARBA" id="ARBA00022840"/>
    </source>
</evidence>
<proteinExistence type="inferred from homology"/>
<comment type="caution">
    <text evidence="25">The sequence shown here is derived from an EMBL/GenBank/DDBJ whole genome shotgun (WGS) entry which is preliminary data.</text>
</comment>
<evidence type="ECO:0000256" key="20">
    <source>
        <dbReference type="ARBA" id="ARBA00034003"/>
    </source>
</evidence>
<comment type="similarity">
    <text evidence="21">In the C-terminal section; belongs to the ATP-dependent DNA ligase family.</text>
</comment>
<dbReference type="EC" id="6.5.1.1" evidence="2"/>
<dbReference type="GO" id="GO:0006310">
    <property type="term" value="P:DNA recombination"/>
    <property type="evidence" value="ECO:0007669"/>
    <property type="project" value="UniProtKB-KW"/>
</dbReference>
<keyword evidence="26" id="KW-1185">Reference proteome</keyword>
<dbReference type="GO" id="GO:0006281">
    <property type="term" value="P:DNA repair"/>
    <property type="evidence" value="ECO:0007669"/>
    <property type="project" value="UniProtKB-KW"/>
</dbReference>
<keyword evidence="5" id="KW-0548">Nucleotidyltransferase</keyword>
<dbReference type="SUPFAM" id="SSF56091">
    <property type="entry name" value="DNA ligase/mRNA capping enzyme, catalytic domain"/>
    <property type="match status" value="1"/>
</dbReference>
<dbReference type="InterPro" id="IPR014146">
    <property type="entry name" value="LigD_ligase_dom"/>
</dbReference>
<organism evidence="25 26">
    <name type="scientific">Microlunatus parietis</name>
    <dbReference type="NCBI Taxonomy" id="682979"/>
    <lineage>
        <taxon>Bacteria</taxon>
        <taxon>Bacillati</taxon>
        <taxon>Actinomycetota</taxon>
        <taxon>Actinomycetes</taxon>
        <taxon>Propionibacteriales</taxon>
        <taxon>Propionibacteriaceae</taxon>
        <taxon>Microlunatus</taxon>
    </lineage>
</organism>
<keyword evidence="18" id="KW-0511">Multifunctional enzyme</keyword>
<reference evidence="25 26" key="1">
    <citation type="submission" date="2020-07" db="EMBL/GenBank/DDBJ databases">
        <title>Sequencing the genomes of 1000 actinobacteria strains.</title>
        <authorList>
            <person name="Klenk H.-P."/>
        </authorList>
    </citation>
    <scope>NUCLEOTIDE SEQUENCE [LARGE SCALE GENOMIC DNA]</scope>
    <source>
        <strain evidence="25 26">DSM 22083</strain>
    </source>
</reference>
<keyword evidence="4" id="KW-0808">Transferase</keyword>
<evidence type="ECO:0000256" key="22">
    <source>
        <dbReference type="ARBA" id="ARBA00049990"/>
    </source>
</evidence>
<dbReference type="CDD" id="cd07971">
    <property type="entry name" value="OBF_DNA_ligase_LigD"/>
    <property type="match status" value="1"/>
</dbReference>
<dbReference type="InterPro" id="IPR012309">
    <property type="entry name" value="DNA_ligase_ATP-dep_C"/>
</dbReference>
<evidence type="ECO:0000256" key="8">
    <source>
        <dbReference type="ARBA" id="ARBA00022741"/>
    </source>
</evidence>
<evidence type="ECO:0000256" key="19">
    <source>
        <dbReference type="ARBA" id="ARBA00029943"/>
    </source>
</evidence>
<dbReference type="Pfam" id="PF04679">
    <property type="entry name" value="DNA_ligase_A_C"/>
    <property type="match status" value="1"/>
</dbReference>
<dbReference type="Gene3D" id="2.40.50.140">
    <property type="entry name" value="Nucleic acid-binding proteins"/>
    <property type="match status" value="1"/>
</dbReference>
<evidence type="ECO:0000256" key="23">
    <source>
        <dbReference type="SAM" id="MobiDB-lite"/>
    </source>
</evidence>
<evidence type="ECO:0000256" key="17">
    <source>
        <dbReference type="ARBA" id="ARBA00023211"/>
    </source>
</evidence>
<dbReference type="RefSeq" id="WP_179747945.1">
    <property type="nucleotide sequence ID" value="NZ_JACCBU010000001.1"/>
</dbReference>
<dbReference type="InterPro" id="IPR012310">
    <property type="entry name" value="DNA_ligase_ATP-dep_cent"/>
</dbReference>
<evidence type="ECO:0000256" key="16">
    <source>
        <dbReference type="ARBA" id="ARBA00023204"/>
    </source>
</evidence>
<keyword evidence="12" id="KW-0067">ATP-binding</keyword>
<dbReference type="CDD" id="cd07906">
    <property type="entry name" value="Adenylation_DNA_ligase_LigD_LigC"/>
    <property type="match status" value="1"/>
</dbReference>
<keyword evidence="8" id="KW-0547">Nucleotide-binding</keyword>
<comment type="cofactor">
    <cofactor evidence="1">
        <name>Mn(2+)</name>
        <dbReference type="ChEBI" id="CHEBI:29035"/>
    </cofactor>
</comment>
<dbReference type="Gene3D" id="3.30.470.30">
    <property type="entry name" value="DNA ligase/mRNA capping enzyme"/>
    <property type="match status" value="1"/>
</dbReference>
<dbReference type="PANTHER" id="PTHR42705:SF2">
    <property type="entry name" value="BIFUNCTIONAL NON-HOMOLOGOUS END JOINING PROTEIN LIGD"/>
    <property type="match status" value="1"/>
</dbReference>
<keyword evidence="6" id="KW-0540">Nuclease</keyword>
<sequence>MVVIDGHQVRLTNLDKVLYPETGTTKGEVLLYYTEIADRILPQLASRPATRKRWPNGVGTERDPEIVFFTKNLDSGTPDWITRQGITHSDGVNNYPIIDSLASLTQMAQYAALELHVPQWRFDDKGKPGHPDRLVLDLDPGPGVGLAECAEVARQLRDLLAGIGLTAVPVTSGSKGMHLYATLAGDVTSDGASTLARELARALESTNPDLVTSQMKKSLRPGKVFVDWSQNNAAKTTICPYSLRGRPRPMVAAPRTWAELDDPDLDHLDYHQVLARLDQPDPLTELVPPEERKDRLSTYRSMRDAAKTPEPVPSTPPVESGGRSFVIQEHHARRLHWDFRLERDGVLVSWALPKGVPTNPDTNHLAVQTEDHPLEYGSFEGSIPAGEYGGGEVTIWDSGSYVEHKWRDGKEVIATLTGRDGGGLDSPRTYALIHTGGGDRPDNQWLIHLMKPESAAKLQDQPPEATGPLPEPVTPMTAGLAAVGDFGNADDWAFEMKWDGVRVIACLGGGQVKLYSRRGLEVTATYPEIAEACAKLDTDQTILDGEIVALDADGRPSFSRLQHRINVSKPADVARLRSSVPVQLVAFDLIMVDDRSLLRTPYTERREQLTELLTGADPRIQVPPAFDGDLETALEVSEAMGLEGVVAKRRTSTYLKGRRASTWLKIKHRRHQEVIVVGWREGQGRRGGSIGALVLAVPDGGGLRYVGAAGSGLGDADLDLAMELLTPLELAKTPLPAVPAEEPRSVHWVEPVLVGEVEYAGWTEPGLLWHPVWRGWRPDKTPDDVVVEGKT</sequence>
<evidence type="ECO:0000256" key="15">
    <source>
        <dbReference type="ARBA" id="ARBA00023172"/>
    </source>
</evidence>
<keyword evidence="13" id="KW-0239">DNA-directed DNA polymerase</keyword>
<evidence type="ECO:0000256" key="9">
    <source>
        <dbReference type="ARBA" id="ARBA00022763"/>
    </source>
</evidence>
<feature type="compositionally biased region" description="Basic and acidic residues" evidence="23">
    <location>
        <begin position="289"/>
        <end position="307"/>
    </location>
</feature>
<keyword evidence="9" id="KW-0227">DNA damage</keyword>
<dbReference type="Pfam" id="PF21686">
    <property type="entry name" value="LigD_Prim-Pol"/>
    <property type="match status" value="1"/>
</dbReference>
<dbReference type="InterPro" id="IPR014144">
    <property type="entry name" value="LigD_PE_domain"/>
</dbReference>
<dbReference type="PANTHER" id="PTHR42705">
    <property type="entry name" value="BIFUNCTIONAL NON-HOMOLOGOUS END JOINING PROTEIN LIGD"/>
    <property type="match status" value="1"/>
</dbReference>
<dbReference type="PROSITE" id="PS50160">
    <property type="entry name" value="DNA_LIGASE_A3"/>
    <property type="match status" value="1"/>
</dbReference>
<accession>A0A7Y9I3C8</accession>
<evidence type="ECO:0000256" key="7">
    <source>
        <dbReference type="ARBA" id="ARBA00022723"/>
    </source>
</evidence>
<feature type="region of interest" description="Disordered" evidence="23">
    <location>
        <begin position="282"/>
        <end position="321"/>
    </location>
</feature>
<dbReference type="GO" id="GO:0003677">
    <property type="term" value="F:DNA binding"/>
    <property type="evidence" value="ECO:0007669"/>
    <property type="project" value="UniProtKB-KW"/>
</dbReference>
<evidence type="ECO:0000313" key="26">
    <source>
        <dbReference type="Proteomes" id="UP000569914"/>
    </source>
</evidence>
<evidence type="ECO:0000256" key="4">
    <source>
        <dbReference type="ARBA" id="ARBA00022679"/>
    </source>
</evidence>
<evidence type="ECO:0000256" key="14">
    <source>
        <dbReference type="ARBA" id="ARBA00023125"/>
    </source>
</evidence>
<keyword evidence="11" id="KW-0269">Exonuclease</keyword>
<keyword evidence="16" id="KW-0234">DNA repair</keyword>
<feature type="domain" description="ATP-dependent DNA ligase family profile" evidence="24">
    <location>
        <begin position="575"/>
        <end position="699"/>
    </location>
</feature>
<dbReference type="InterPro" id="IPR052171">
    <property type="entry name" value="NHEJ_LigD"/>
</dbReference>